<name>A0A643JV44_9EURY</name>
<comment type="caution">
    <text evidence="1">The sequence shown here is derived from an EMBL/GenBank/DDBJ whole genome shotgun (WGS) entry which is preliminary data.</text>
</comment>
<accession>A0A643JV44</accession>
<reference evidence="1" key="1">
    <citation type="submission" date="2019-09" db="EMBL/GenBank/DDBJ databases">
        <title>Genomic analysis of Haloferax sp. CBA1149.</title>
        <authorList>
            <person name="Roh S.W."/>
        </authorList>
    </citation>
    <scope>NUCLEOTIDE SEQUENCE</scope>
    <source>
        <strain evidence="1">CBA1149</strain>
    </source>
</reference>
<organism evidence="1">
    <name type="scientific">Haloferax sp. CBA1149</name>
    <dbReference type="NCBI Taxonomy" id="2650753"/>
    <lineage>
        <taxon>Archaea</taxon>
        <taxon>Methanobacteriati</taxon>
        <taxon>Methanobacteriota</taxon>
        <taxon>Stenosarchaea group</taxon>
        <taxon>Halobacteria</taxon>
        <taxon>Halobacteriales</taxon>
        <taxon>Haloferacaceae</taxon>
        <taxon>Haloferax</taxon>
    </lineage>
</organism>
<proteinExistence type="predicted"/>
<dbReference type="AlphaFoldDB" id="A0A643JV44"/>
<dbReference type="EMBL" id="VZUS01000001">
    <property type="protein sequence ID" value="KAB1187839.1"/>
    <property type="molecule type" value="Genomic_DNA"/>
</dbReference>
<protein>
    <submittedName>
        <fullName evidence="1">Uncharacterized protein</fullName>
    </submittedName>
</protein>
<evidence type="ECO:0000313" key="1">
    <source>
        <dbReference type="EMBL" id="KAB1187839.1"/>
    </source>
</evidence>
<gene>
    <name evidence="1" type="ORF">Hfx1149_07250</name>
</gene>
<dbReference type="RefSeq" id="WP_151136883.1">
    <property type="nucleotide sequence ID" value="NZ_VZUS01000001.1"/>
</dbReference>
<sequence>MDSLEIEHTVQNIADAYDIEVYDVHESGNTLVIEQEEFEDTRSTMTSALLFDRYDAGFDHIEIHVPDSGETKRISRTLFQESLSELSNVIGNQGAFGSSF</sequence>